<feature type="transmembrane region" description="Helical" evidence="1">
    <location>
        <begin position="76"/>
        <end position="106"/>
    </location>
</feature>
<keyword evidence="3" id="KW-1185">Reference proteome</keyword>
<proteinExistence type="predicted"/>
<dbReference type="EMBL" id="JBHSGP010000014">
    <property type="protein sequence ID" value="MFC4722906.1"/>
    <property type="molecule type" value="Genomic_DNA"/>
</dbReference>
<evidence type="ECO:0000313" key="2">
    <source>
        <dbReference type="EMBL" id="MFC4722906.1"/>
    </source>
</evidence>
<keyword evidence="1" id="KW-0812">Transmembrane</keyword>
<evidence type="ECO:0000313" key="3">
    <source>
        <dbReference type="Proteomes" id="UP001595953"/>
    </source>
</evidence>
<dbReference type="Pfam" id="PF19992">
    <property type="entry name" value="DUF6427"/>
    <property type="match status" value="1"/>
</dbReference>
<feature type="transmembrane region" description="Helical" evidence="1">
    <location>
        <begin position="45"/>
        <end position="64"/>
    </location>
</feature>
<reference evidence="3" key="1">
    <citation type="journal article" date="2019" name="Int. J. Syst. Evol. Microbiol.">
        <title>The Global Catalogue of Microorganisms (GCM) 10K type strain sequencing project: providing services to taxonomists for standard genome sequencing and annotation.</title>
        <authorList>
            <consortium name="The Broad Institute Genomics Platform"/>
            <consortium name="The Broad Institute Genome Sequencing Center for Infectious Disease"/>
            <person name="Wu L."/>
            <person name="Ma J."/>
        </authorList>
    </citation>
    <scope>NUCLEOTIDE SEQUENCE [LARGE SCALE GENOMIC DNA]</scope>
    <source>
        <strain evidence="3">CCUG 63682</strain>
    </source>
</reference>
<dbReference type="Proteomes" id="UP001595953">
    <property type="component" value="Unassembled WGS sequence"/>
</dbReference>
<comment type="caution">
    <text evidence="2">The sequence shown here is derived from an EMBL/GenBank/DDBJ whole genome shotgun (WGS) entry which is preliminary data.</text>
</comment>
<dbReference type="RefSeq" id="WP_387963813.1">
    <property type="nucleotide sequence ID" value="NZ_JBHSGP010000014.1"/>
</dbReference>
<organism evidence="2 3">
    <name type="scientific">Geojedonia litorea</name>
    <dbReference type="NCBI Taxonomy" id="1268269"/>
    <lineage>
        <taxon>Bacteria</taxon>
        <taxon>Pseudomonadati</taxon>
        <taxon>Bacteroidota</taxon>
        <taxon>Flavobacteriia</taxon>
        <taxon>Flavobacteriales</taxon>
        <taxon>Flavobacteriaceae</taxon>
        <taxon>Geojedonia</taxon>
    </lineage>
</organism>
<keyword evidence="1" id="KW-0472">Membrane</keyword>
<feature type="transmembrane region" description="Helical" evidence="1">
    <location>
        <begin position="161"/>
        <end position="181"/>
    </location>
</feature>
<feature type="transmembrane region" description="Helical" evidence="1">
    <location>
        <begin position="264"/>
        <end position="281"/>
    </location>
</feature>
<keyword evidence="1" id="KW-1133">Transmembrane helix</keyword>
<name>A0ABV9N5Z6_9FLAO</name>
<feature type="transmembrane region" description="Helical" evidence="1">
    <location>
        <begin position="288"/>
        <end position="306"/>
    </location>
</feature>
<protein>
    <submittedName>
        <fullName evidence="2">DUF6427 family protein</fullName>
    </submittedName>
</protein>
<feature type="transmembrane region" description="Helical" evidence="1">
    <location>
        <begin position="239"/>
        <end position="258"/>
    </location>
</feature>
<evidence type="ECO:0000256" key="1">
    <source>
        <dbReference type="SAM" id="Phobius"/>
    </source>
</evidence>
<feature type="transmembrane region" description="Helical" evidence="1">
    <location>
        <begin position="126"/>
        <end position="154"/>
    </location>
</feature>
<feature type="transmembrane region" description="Helical" evidence="1">
    <location>
        <begin position="208"/>
        <end position="227"/>
    </location>
</feature>
<sequence>MISSFFSKAKPVHFVIVSSIVLLVFVVAKLHFLEAPFSLNLLGKQLGLFLICLTSLFVLDFFVSRNNLTKKNSYKLLIFSLFIAILPESILSSKILLANLFVLLAFRRLISLRSKKAIKKKLFDAAFWIGIAALFYFWAILFYILIIAGLILYSILGIKNWIVPLIGLITVGIIWTSYMILANYDIVQYFNALIDISFDFSQWNSKRLILGITLILSYGIWALFYMLKDLGSRSKKSRPSYILIVVGAMVGLFIIAVAPNKNGSEFLFLFAPMAIIITNYLETLSEKWFKEVLIIGLIVAPLVALML</sequence>
<feature type="transmembrane region" description="Helical" evidence="1">
    <location>
        <begin position="12"/>
        <end position="33"/>
    </location>
</feature>
<accession>A0ABV9N5Z6</accession>
<dbReference type="InterPro" id="IPR045625">
    <property type="entry name" value="DUF6427"/>
</dbReference>
<gene>
    <name evidence="2" type="ORF">ACFO5O_11275</name>
</gene>